<evidence type="ECO:0000256" key="1">
    <source>
        <dbReference type="SAM" id="SignalP"/>
    </source>
</evidence>
<keyword evidence="1" id="KW-0732">Signal</keyword>
<organism evidence="2">
    <name type="scientific">Rhizophora mucronata</name>
    <name type="common">Asiatic mangrove</name>
    <dbReference type="NCBI Taxonomy" id="61149"/>
    <lineage>
        <taxon>Eukaryota</taxon>
        <taxon>Viridiplantae</taxon>
        <taxon>Streptophyta</taxon>
        <taxon>Embryophyta</taxon>
        <taxon>Tracheophyta</taxon>
        <taxon>Spermatophyta</taxon>
        <taxon>Magnoliopsida</taxon>
        <taxon>eudicotyledons</taxon>
        <taxon>Gunneridae</taxon>
        <taxon>Pentapetalae</taxon>
        <taxon>rosids</taxon>
        <taxon>fabids</taxon>
        <taxon>Malpighiales</taxon>
        <taxon>Rhizophoraceae</taxon>
        <taxon>Rhizophora</taxon>
    </lineage>
</organism>
<dbReference type="EMBL" id="GGEC01039095">
    <property type="protein sequence ID" value="MBX19579.1"/>
    <property type="molecule type" value="Transcribed_RNA"/>
</dbReference>
<protein>
    <submittedName>
        <fullName evidence="2">Uncharacterized protein</fullName>
    </submittedName>
</protein>
<name>A0A2P2LNP2_RHIMU</name>
<sequence length="40" mass="4487">MASTLSFVWLSHVMQFISLFNYLPPHSSVVRYGKNATIGS</sequence>
<feature type="chain" id="PRO_5015193337" evidence="1">
    <location>
        <begin position="20"/>
        <end position="40"/>
    </location>
</feature>
<proteinExistence type="predicted"/>
<dbReference type="AlphaFoldDB" id="A0A2P2LNP2"/>
<feature type="signal peptide" evidence="1">
    <location>
        <begin position="1"/>
        <end position="19"/>
    </location>
</feature>
<reference evidence="2" key="1">
    <citation type="submission" date="2018-02" db="EMBL/GenBank/DDBJ databases">
        <title>Rhizophora mucronata_Transcriptome.</title>
        <authorList>
            <person name="Meera S.P."/>
            <person name="Sreeshan A."/>
            <person name="Augustine A."/>
        </authorList>
    </citation>
    <scope>NUCLEOTIDE SEQUENCE</scope>
    <source>
        <tissue evidence="2">Leaf</tissue>
    </source>
</reference>
<evidence type="ECO:0000313" key="2">
    <source>
        <dbReference type="EMBL" id="MBX19579.1"/>
    </source>
</evidence>
<accession>A0A2P2LNP2</accession>